<dbReference type="OrthoDB" id="16520at2759"/>
<evidence type="ECO:0000256" key="8">
    <source>
        <dbReference type="ARBA" id="ARBA00022968"/>
    </source>
</evidence>
<protein>
    <recommendedName>
        <fullName evidence="18">Dipeptidyl-peptidase IV</fullName>
    </recommendedName>
</protein>
<dbReference type="PANTHER" id="PTHR11731">
    <property type="entry name" value="PROTEASE FAMILY S9B,C DIPEPTIDYL-PEPTIDASE IV-RELATED"/>
    <property type="match status" value="1"/>
</dbReference>
<feature type="region of interest" description="Disordered" evidence="12">
    <location>
        <begin position="1"/>
        <end position="37"/>
    </location>
</feature>
<feature type="compositionally biased region" description="Polar residues" evidence="12">
    <location>
        <begin position="1"/>
        <end position="28"/>
    </location>
</feature>
<dbReference type="SUPFAM" id="SSF53474">
    <property type="entry name" value="alpha/beta-Hydrolases"/>
    <property type="match status" value="1"/>
</dbReference>
<dbReference type="InterPro" id="IPR050278">
    <property type="entry name" value="Serine_Prot_S9B/DPPIV"/>
</dbReference>
<evidence type="ECO:0008006" key="18">
    <source>
        <dbReference type="Google" id="ProtNLM"/>
    </source>
</evidence>
<keyword evidence="6" id="KW-0378">Hydrolase</keyword>
<dbReference type="GeneID" id="42001317"/>
<feature type="domain" description="Dipeptidylpeptidase IV N-terminal" evidence="15">
    <location>
        <begin position="172"/>
        <end position="581"/>
    </location>
</feature>
<dbReference type="STRING" id="1806994.A0A507CJ55"/>
<dbReference type="EMBL" id="QEAO01000001">
    <property type="protein sequence ID" value="TPX38296.1"/>
    <property type="molecule type" value="Genomic_DNA"/>
</dbReference>
<dbReference type="Gene3D" id="2.140.10.30">
    <property type="entry name" value="Dipeptidylpeptidase IV, N-terminal domain"/>
    <property type="match status" value="1"/>
</dbReference>
<keyword evidence="4" id="KW-0645">Protease</keyword>
<organism evidence="16 17">
    <name type="scientific">Synchytrium microbalum</name>
    <dbReference type="NCBI Taxonomy" id="1806994"/>
    <lineage>
        <taxon>Eukaryota</taxon>
        <taxon>Fungi</taxon>
        <taxon>Fungi incertae sedis</taxon>
        <taxon>Chytridiomycota</taxon>
        <taxon>Chytridiomycota incertae sedis</taxon>
        <taxon>Chytridiomycetes</taxon>
        <taxon>Synchytriales</taxon>
        <taxon>Synchytriaceae</taxon>
        <taxon>Synchytrium</taxon>
    </lineage>
</organism>
<dbReference type="GO" id="GO:0006508">
    <property type="term" value="P:proteolysis"/>
    <property type="evidence" value="ECO:0007669"/>
    <property type="project" value="UniProtKB-KW"/>
</dbReference>
<gene>
    <name evidence="16" type="ORF">SmJEL517_g00090</name>
</gene>
<dbReference type="PROSITE" id="PS00708">
    <property type="entry name" value="PRO_ENDOPEP_SER"/>
    <property type="match status" value="1"/>
</dbReference>
<keyword evidence="9 13" id="KW-1133">Transmembrane helix</keyword>
<evidence type="ECO:0000313" key="16">
    <source>
        <dbReference type="EMBL" id="TPX38296.1"/>
    </source>
</evidence>
<evidence type="ECO:0000313" key="17">
    <source>
        <dbReference type="Proteomes" id="UP000319731"/>
    </source>
</evidence>
<dbReference type="GO" id="GO:0004252">
    <property type="term" value="F:serine-type endopeptidase activity"/>
    <property type="evidence" value="ECO:0007669"/>
    <property type="project" value="InterPro"/>
</dbReference>
<keyword evidence="5 13" id="KW-0812">Transmembrane</keyword>
<name>A0A507CJ55_9FUNG</name>
<dbReference type="Pfam" id="PF00930">
    <property type="entry name" value="DPPIV_N"/>
    <property type="match status" value="1"/>
</dbReference>
<evidence type="ECO:0000256" key="2">
    <source>
        <dbReference type="ARBA" id="ARBA00006150"/>
    </source>
</evidence>
<dbReference type="PANTHER" id="PTHR11731:SF200">
    <property type="entry name" value="DIPEPTIDYL PEPTIDASE 10, ISOFORM B"/>
    <property type="match status" value="1"/>
</dbReference>
<feature type="domain" description="Peptidase S9 prolyl oligopeptidase catalytic" evidence="14">
    <location>
        <begin position="669"/>
        <end position="864"/>
    </location>
</feature>
<evidence type="ECO:0000256" key="4">
    <source>
        <dbReference type="ARBA" id="ARBA00022670"/>
    </source>
</evidence>
<dbReference type="InterPro" id="IPR002471">
    <property type="entry name" value="Pept_S9_AS"/>
</dbReference>
<dbReference type="RefSeq" id="XP_031028010.1">
    <property type="nucleotide sequence ID" value="XM_031166020.1"/>
</dbReference>
<dbReference type="GO" id="GO:0005886">
    <property type="term" value="C:plasma membrane"/>
    <property type="evidence" value="ECO:0007669"/>
    <property type="project" value="TreeGrafter"/>
</dbReference>
<keyword evidence="11" id="KW-0325">Glycoprotein</keyword>
<keyword evidence="3" id="KW-0031">Aminopeptidase</keyword>
<evidence type="ECO:0000256" key="10">
    <source>
        <dbReference type="ARBA" id="ARBA00023136"/>
    </source>
</evidence>
<dbReference type="Pfam" id="PF00326">
    <property type="entry name" value="Peptidase_S9"/>
    <property type="match status" value="1"/>
</dbReference>
<proteinExistence type="inferred from homology"/>
<sequence>MRSGAYSSISGADDTSSFLQQPSKSQAVLRQPDSPEMLDDEEEGFAILSDETWFSWLRNQGRRRILFAAAAVFFICLVIFIMGLIALTTGDKGVIPDSRLPYTEDTEGLFYASSPTISWFHGGEDGNYIEKDEKNNIVLKHVEFPNTTVLARNADLIDSTGASLSYFTYSVSPDMALILLGTRYHKGWRHSFFADYWLFNTRSRKTFLLTTSKTGKEGQADEPGMGQVPLIKWSSTGHNLAYVRDNDIYMLVNGTQEMRFTVDGSANILNGFADWVYEEEVYGSADAIWFSPDGLRVAYVKFNDTLVPEYPLLYNVQDHNGEPVGAYPHEVRLKYPKPGYPNPSVTIHVADSTLSKSIPVTFEPGSLPSDDDLLVTEIDWACPSSCFLIRVTNRVQDRMQVYNASFITKSRSWQATLVRDDKSPDGAWFPQLQPTTVLPILESGSPKNGTPFAYYSCYLELRDHAGWMHIGLYNVSSKSAGRAVESWLTSGSFDVVSISAVDLKLGIVYFISTEEGPTQRHLYSVSIDGKTKVKINPPSDMPASVMTHVHSISSTAGYYGTRFSPGSRYYVLSYEGPDVPWTRVMRNDGEVISALTDNQNVREAYEKYSTPSRDYISIPNEDAGIDMNAVLVYPPNFNPNQVYPLLVRCYGGPASQLAAMKYTLDFSNTIASHGFIVASVDGRGTDFMGRDYRNSVSGKLGELEAFDQIVAGRYLKDLSYISDNQTAIWGWSYGGYLTSKVIEANSGVFQVGMAVAPVTDWLLYDSVYTERYMKTPTINPEGYKKSAVRNMTGFKNAKFLLVHGSADDNVHFQNSLRLLWLLTEEHVVTYTSQVFTDSDHSVSTGQAYNELMGLLKSFLFQNLGIAP</sequence>
<evidence type="ECO:0000256" key="9">
    <source>
        <dbReference type="ARBA" id="ARBA00022989"/>
    </source>
</evidence>
<keyword evidence="10 13" id="KW-0472">Membrane</keyword>
<dbReference type="GO" id="GO:0004177">
    <property type="term" value="F:aminopeptidase activity"/>
    <property type="evidence" value="ECO:0007669"/>
    <property type="project" value="UniProtKB-KW"/>
</dbReference>
<keyword evidence="17" id="KW-1185">Reference proteome</keyword>
<evidence type="ECO:0000259" key="15">
    <source>
        <dbReference type="Pfam" id="PF00930"/>
    </source>
</evidence>
<evidence type="ECO:0000256" key="12">
    <source>
        <dbReference type="SAM" id="MobiDB-lite"/>
    </source>
</evidence>
<evidence type="ECO:0000259" key="14">
    <source>
        <dbReference type="Pfam" id="PF00326"/>
    </source>
</evidence>
<reference evidence="16 17" key="1">
    <citation type="journal article" date="2019" name="Sci. Rep.">
        <title>Comparative genomics of chytrid fungi reveal insights into the obligate biotrophic and pathogenic lifestyle of Synchytrium endobioticum.</title>
        <authorList>
            <person name="van de Vossenberg B.T.L.H."/>
            <person name="Warris S."/>
            <person name="Nguyen H.D.T."/>
            <person name="van Gent-Pelzer M.P.E."/>
            <person name="Joly D.L."/>
            <person name="van de Geest H.C."/>
            <person name="Bonants P.J.M."/>
            <person name="Smith D.S."/>
            <person name="Levesque C.A."/>
            <person name="van der Lee T.A.J."/>
        </authorList>
    </citation>
    <scope>NUCLEOTIDE SEQUENCE [LARGE SCALE GENOMIC DNA]</scope>
    <source>
        <strain evidence="16 17">JEL517</strain>
    </source>
</reference>
<dbReference type="AlphaFoldDB" id="A0A507CJ55"/>
<dbReference type="InterPro" id="IPR002469">
    <property type="entry name" value="Peptidase_S9B_N"/>
</dbReference>
<comment type="subcellular location">
    <subcellularLocation>
        <location evidence="1">Vacuole membrane</location>
        <topology evidence="1">Single-pass type II membrane protein</topology>
    </subcellularLocation>
</comment>
<keyword evidence="8" id="KW-0735">Signal-anchor</keyword>
<dbReference type="Proteomes" id="UP000319731">
    <property type="component" value="Unassembled WGS sequence"/>
</dbReference>
<evidence type="ECO:0000256" key="13">
    <source>
        <dbReference type="SAM" id="Phobius"/>
    </source>
</evidence>
<evidence type="ECO:0000256" key="3">
    <source>
        <dbReference type="ARBA" id="ARBA00022438"/>
    </source>
</evidence>
<dbReference type="GO" id="GO:0005774">
    <property type="term" value="C:vacuolar membrane"/>
    <property type="evidence" value="ECO:0007669"/>
    <property type="project" value="UniProtKB-SubCell"/>
</dbReference>
<dbReference type="Gene3D" id="3.40.50.1820">
    <property type="entry name" value="alpha/beta hydrolase"/>
    <property type="match status" value="1"/>
</dbReference>
<dbReference type="FunFam" id="3.40.50.1820:FF:000003">
    <property type="entry name" value="Dipeptidyl peptidase 4"/>
    <property type="match status" value="1"/>
</dbReference>
<accession>A0A507CJ55</accession>
<evidence type="ECO:0000256" key="6">
    <source>
        <dbReference type="ARBA" id="ARBA00022801"/>
    </source>
</evidence>
<dbReference type="GO" id="GO:0008239">
    <property type="term" value="F:dipeptidyl-peptidase activity"/>
    <property type="evidence" value="ECO:0007669"/>
    <property type="project" value="TreeGrafter"/>
</dbReference>
<comment type="similarity">
    <text evidence="2">Belongs to the peptidase S9B family.</text>
</comment>
<feature type="transmembrane region" description="Helical" evidence="13">
    <location>
        <begin position="65"/>
        <end position="87"/>
    </location>
</feature>
<evidence type="ECO:0000256" key="5">
    <source>
        <dbReference type="ARBA" id="ARBA00022692"/>
    </source>
</evidence>
<dbReference type="InterPro" id="IPR029058">
    <property type="entry name" value="AB_hydrolase_fold"/>
</dbReference>
<comment type="caution">
    <text evidence="16">The sequence shown here is derived from an EMBL/GenBank/DDBJ whole genome shotgun (WGS) entry which is preliminary data.</text>
</comment>
<evidence type="ECO:0000256" key="1">
    <source>
        <dbReference type="ARBA" id="ARBA00004576"/>
    </source>
</evidence>
<evidence type="ECO:0000256" key="11">
    <source>
        <dbReference type="ARBA" id="ARBA00023180"/>
    </source>
</evidence>
<dbReference type="SUPFAM" id="SSF82171">
    <property type="entry name" value="DPP6 N-terminal domain-like"/>
    <property type="match status" value="1"/>
</dbReference>
<dbReference type="InterPro" id="IPR001375">
    <property type="entry name" value="Peptidase_S9_cat"/>
</dbReference>
<keyword evidence="7" id="KW-0720">Serine protease</keyword>
<evidence type="ECO:0000256" key="7">
    <source>
        <dbReference type="ARBA" id="ARBA00022825"/>
    </source>
</evidence>